<keyword evidence="14" id="KW-1185">Reference proteome</keyword>
<evidence type="ECO:0000256" key="8">
    <source>
        <dbReference type="ARBA" id="ARBA00023136"/>
    </source>
</evidence>
<evidence type="ECO:0000256" key="1">
    <source>
        <dbReference type="ARBA" id="ARBA00004651"/>
    </source>
</evidence>
<feature type="transmembrane region" description="Helical" evidence="9">
    <location>
        <begin position="274"/>
        <end position="292"/>
    </location>
</feature>
<name>A0A1M6CW31_9CLOT</name>
<evidence type="ECO:0000256" key="6">
    <source>
        <dbReference type="ARBA" id="ARBA00022989"/>
    </source>
</evidence>
<feature type="transmembrane region" description="Helical" evidence="9">
    <location>
        <begin position="298"/>
        <end position="320"/>
    </location>
</feature>
<dbReference type="Pfam" id="PF02355">
    <property type="entry name" value="SecD_SecF_C"/>
    <property type="match status" value="1"/>
</dbReference>
<dbReference type="InterPro" id="IPR001036">
    <property type="entry name" value="Acrflvin-R"/>
</dbReference>
<dbReference type="InterPro" id="IPR022813">
    <property type="entry name" value="SecD/SecF_arch_bac"/>
</dbReference>
<proteinExistence type="inferred from homology"/>
<dbReference type="InterPro" id="IPR054384">
    <property type="entry name" value="SecDF_P1_head"/>
</dbReference>
<dbReference type="GO" id="GO:0015450">
    <property type="term" value="F:protein-transporting ATPase activity"/>
    <property type="evidence" value="ECO:0007669"/>
    <property type="project" value="InterPro"/>
</dbReference>
<comment type="function">
    <text evidence="9">Part of the Sec protein translocase complex. Interacts with the SecYEG preprotein conducting channel. SecDF uses the proton motive force (PMF) to complete protein translocation after the ATP-dependent function of SecA.</text>
</comment>
<evidence type="ECO:0000256" key="7">
    <source>
        <dbReference type="ARBA" id="ARBA00023010"/>
    </source>
</evidence>
<dbReference type="AlphaFoldDB" id="A0A1M6CW31"/>
<dbReference type="InterPro" id="IPR005791">
    <property type="entry name" value="SecD"/>
</dbReference>
<feature type="domain" description="Protein translocase subunit SecDF P1" evidence="11">
    <location>
        <begin position="70"/>
        <end position="126"/>
    </location>
</feature>
<comment type="subunit">
    <text evidence="9">Forms a complex with SecF. Part of the essential Sec protein translocation apparatus which comprises SecA, SecYEG and auxiliary proteins SecDF. Other proteins may also be involved.</text>
</comment>
<dbReference type="Gene3D" id="1.20.1640.10">
    <property type="entry name" value="Multidrug efflux transporter AcrB transmembrane domain"/>
    <property type="match status" value="1"/>
</dbReference>
<dbReference type="NCBIfam" id="TIGR00916">
    <property type="entry name" value="2A0604s01"/>
    <property type="match status" value="1"/>
</dbReference>
<dbReference type="GO" id="GO:0006605">
    <property type="term" value="P:protein targeting"/>
    <property type="evidence" value="ECO:0007669"/>
    <property type="project" value="UniProtKB-UniRule"/>
</dbReference>
<evidence type="ECO:0000259" key="11">
    <source>
        <dbReference type="Pfam" id="PF21760"/>
    </source>
</evidence>
<evidence type="ECO:0000256" key="5">
    <source>
        <dbReference type="ARBA" id="ARBA00022927"/>
    </source>
</evidence>
<keyword evidence="2 9" id="KW-0813">Transport</keyword>
<evidence type="ECO:0000256" key="2">
    <source>
        <dbReference type="ARBA" id="ARBA00022448"/>
    </source>
</evidence>
<feature type="domain" description="SecDF P1 head subdomain" evidence="12">
    <location>
        <begin position="129"/>
        <end position="223"/>
    </location>
</feature>
<dbReference type="Pfam" id="PF21760">
    <property type="entry name" value="SecD_1st"/>
    <property type="match status" value="1"/>
</dbReference>
<dbReference type="RefSeq" id="WP_073004648.1">
    <property type="nucleotide sequence ID" value="NZ_FQZO01000001.1"/>
</dbReference>
<dbReference type="GO" id="GO:0043952">
    <property type="term" value="P:protein transport by the Sec complex"/>
    <property type="evidence" value="ECO:0007669"/>
    <property type="project" value="UniProtKB-UniRule"/>
</dbReference>
<dbReference type="FunFam" id="1.20.1640.10:FF:000004">
    <property type="entry name" value="Protein translocase subunit SecD"/>
    <property type="match status" value="1"/>
</dbReference>
<keyword evidence="7 9" id="KW-0811">Translocation</keyword>
<feature type="transmembrane region" description="Helical" evidence="9">
    <location>
        <begin position="369"/>
        <end position="393"/>
    </location>
</feature>
<comment type="caution">
    <text evidence="9">Lacks conserved residue(s) required for the propagation of feature annotation.</text>
</comment>
<dbReference type="NCBIfam" id="TIGR01129">
    <property type="entry name" value="secD"/>
    <property type="match status" value="1"/>
</dbReference>
<dbReference type="Gene3D" id="3.30.70.3400">
    <property type="match status" value="1"/>
</dbReference>
<evidence type="ECO:0000313" key="14">
    <source>
        <dbReference type="Proteomes" id="UP000184080"/>
    </source>
</evidence>
<dbReference type="EMBL" id="FQZO01000001">
    <property type="protein sequence ID" value="SHI65093.1"/>
    <property type="molecule type" value="Genomic_DNA"/>
</dbReference>
<accession>A0A1M6CW31</accession>
<feature type="transmembrane region" description="Helical" evidence="9">
    <location>
        <begin position="341"/>
        <end position="363"/>
    </location>
</feature>
<dbReference type="InterPro" id="IPR048631">
    <property type="entry name" value="SecD_1st"/>
</dbReference>
<gene>
    <name evidence="9" type="primary">secD</name>
    <name evidence="13" type="ORF">SAMN05444401_1253</name>
</gene>
<evidence type="ECO:0000313" key="13">
    <source>
        <dbReference type="EMBL" id="SHI65093.1"/>
    </source>
</evidence>
<dbReference type="HAMAP" id="MF_01463_B">
    <property type="entry name" value="SecD_B"/>
    <property type="match status" value="1"/>
</dbReference>
<evidence type="ECO:0000256" key="9">
    <source>
        <dbReference type="HAMAP-Rule" id="MF_01463"/>
    </source>
</evidence>
<dbReference type="PRINTS" id="PR00702">
    <property type="entry name" value="ACRIFLAVINRP"/>
</dbReference>
<sequence>MKTKARSNIIFIVTVVLIALFSFIGAKGVVIGGYRVKSFEQLITKGLDLQGGVSVLLEIIDKEVKPEELERTKELLNLRVNKIGVSETVVTTEGNRRIRIDIPGMYDSQGIVDALSKTGKLTFKDPEGKEVLTGSDITKAATQFNEYNQPVIGLEMSEEGRKKFADATTKFVGQKISIFMDEDLLTDPVVEGPITQGKAVITGNRSVEEAKRIAGIINAGALPLEVKAASVRTVGPQLGANAFPNAVKAGMIGVLVVFIFMIAYYRLPGLLADIALTLYIILVLLAFSYIGVTLTLPGIAGFLLTIGMAVDANVLIFERIKEELRTGKSIRSSVDSGFDRALSSILDSNITTIIAGVVLYFLGSGAVKGFALTLIIGIVLSMFTAIIVTKFLVHTALNMGIMSKPELFGVKRG</sequence>
<organism evidence="13 14">
    <name type="scientific">Clostridium amylolyticum</name>
    <dbReference type="NCBI Taxonomy" id="1121298"/>
    <lineage>
        <taxon>Bacteria</taxon>
        <taxon>Bacillati</taxon>
        <taxon>Bacillota</taxon>
        <taxon>Clostridia</taxon>
        <taxon>Eubacteriales</taxon>
        <taxon>Clostridiaceae</taxon>
        <taxon>Clostridium</taxon>
    </lineage>
</organism>
<evidence type="ECO:0000259" key="10">
    <source>
        <dbReference type="Pfam" id="PF02355"/>
    </source>
</evidence>
<dbReference type="InterPro" id="IPR055344">
    <property type="entry name" value="SecD_SecF_C_bact"/>
</dbReference>
<dbReference type="SUPFAM" id="SSF82866">
    <property type="entry name" value="Multidrug efflux transporter AcrB transmembrane domain"/>
    <property type="match status" value="1"/>
</dbReference>
<dbReference type="GO" id="GO:0065002">
    <property type="term" value="P:intracellular protein transmembrane transport"/>
    <property type="evidence" value="ECO:0007669"/>
    <property type="project" value="UniProtKB-UniRule"/>
</dbReference>
<dbReference type="Gene3D" id="3.30.1360.200">
    <property type="match status" value="1"/>
</dbReference>
<keyword evidence="3 9" id="KW-1003">Cell membrane</keyword>
<dbReference type="GO" id="GO:0005886">
    <property type="term" value="C:plasma membrane"/>
    <property type="evidence" value="ECO:0007669"/>
    <property type="project" value="UniProtKB-SubCell"/>
</dbReference>
<keyword evidence="4 9" id="KW-0812">Transmembrane</keyword>
<keyword evidence="5 9" id="KW-0653">Protein transport</keyword>
<evidence type="ECO:0000256" key="3">
    <source>
        <dbReference type="ARBA" id="ARBA00022475"/>
    </source>
</evidence>
<dbReference type="OrthoDB" id="9805019at2"/>
<dbReference type="InterPro" id="IPR048634">
    <property type="entry name" value="SecD_SecF_C"/>
</dbReference>
<comment type="similarity">
    <text evidence="9">Belongs to the SecD/SecF family. SecD subfamily.</text>
</comment>
<dbReference type="PANTHER" id="PTHR30081">
    <property type="entry name" value="PROTEIN-EXPORT MEMBRANE PROTEIN SEC"/>
    <property type="match status" value="1"/>
</dbReference>
<reference evidence="13 14" key="1">
    <citation type="submission" date="2016-11" db="EMBL/GenBank/DDBJ databases">
        <authorList>
            <person name="Jaros S."/>
            <person name="Januszkiewicz K."/>
            <person name="Wedrychowicz H."/>
        </authorList>
    </citation>
    <scope>NUCLEOTIDE SEQUENCE [LARGE SCALE GENOMIC DNA]</scope>
    <source>
        <strain evidence="13 14">DSM 21864</strain>
    </source>
</reference>
<dbReference type="PANTHER" id="PTHR30081:SF1">
    <property type="entry name" value="PROTEIN TRANSLOCASE SUBUNIT SECD"/>
    <property type="match status" value="1"/>
</dbReference>
<evidence type="ECO:0000259" key="12">
    <source>
        <dbReference type="Pfam" id="PF22599"/>
    </source>
</evidence>
<comment type="subcellular location">
    <subcellularLocation>
        <location evidence="1 9">Cell membrane</location>
        <topology evidence="1 9">Multi-pass membrane protein</topology>
    </subcellularLocation>
</comment>
<dbReference type="STRING" id="1121298.SAMN05444401_1253"/>
<feature type="transmembrane region" description="Helical" evidence="9">
    <location>
        <begin position="246"/>
        <end position="267"/>
    </location>
</feature>
<protein>
    <recommendedName>
        <fullName evidence="9">Protein translocase subunit SecD</fullName>
    </recommendedName>
</protein>
<evidence type="ECO:0000256" key="4">
    <source>
        <dbReference type="ARBA" id="ARBA00022692"/>
    </source>
</evidence>
<keyword evidence="8 9" id="KW-0472">Membrane</keyword>
<dbReference type="Proteomes" id="UP000184080">
    <property type="component" value="Unassembled WGS sequence"/>
</dbReference>
<keyword evidence="6 9" id="KW-1133">Transmembrane helix</keyword>
<dbReference type="Pfam" id="PF22599">
    <property type="entry name" value="SecDF_P1_head"/>
    <property type="match status" value="1"/>
</dbReference>
<feature type="domain" description="Protein export membrane protein SecD/SecF C-terminal" evidence="10">
    <location>
        <begin position="225"/>
        <end position="393"/>
    </location>
</feature>